<feature type="domain" description="Pirin C-terminal" evidence="1">
    <location>
        <begin position="88"/>
        <end position="190"/>
    </location>
</feature>
<dbReference type="OrthoDB" id="198735at2759"/>
<comment type="caution">
    <text evidence="2">The sequence shown here is derived from an EMBL/GenBank/DDBJ whole genome shotgun (WGS) entry which is preliminary data.</text>
</comment>
<dbReference type="InterPro" id="IPR011051">
    <property type="entry name" value="RmlC_Cupin_sf"/>
</dbReference>
<dbReference type="SUPFAM" id="SSF51182">
    <property type="entry name" value="RmlC-like cupins"/>
    <property type="match status" value="1"/>
</dbReference>
<dbReference type="InterPro" id="IPR008778">
    <property type="entry name" value="Pirin_C_dom"/>
</dbReference>
<reference evidence="2 3" key="1">
    <citation type="submission" date="2016-07" db="EMBL/GenBank/DDBJ databases">
        <title>Pervasive Adenine N6-methylation of Active Genes in Fungi.</title>
        <authorList>
            <consortium name="DOE Joint Genome Institute"/>
            <person name="Mondo S.J."/>
            <person name="Dannebaum R.O."/>
            <person name="Kuo R.C."/>
            <person name="Labutti K."/>
            <person name="Haridas S."/>
            <person name="Kuo A."/>
            <person name="Salamov A."/>
            <person name="Ahrendt S.R."/>
            <person name="Lipzen A."/>
            <person name="Sullivan W."/>
            <person name="Andreopoulos W.B."/>
            <person name="Clum A."/>
            <person name="Lindquist E."/>
            <person name="Daum C."/>
            <person name="Ramamoorthy G.K."/>
            <person name="Gryganskyi A."/>
            <person name="Culley D."/>
            <person name="Magnuson J.K."/>
            <person name="James T.Y."/>
            <person name="O'Malley M.A."/>
            <person name="Stajich J.E."/>
            <person name="Spatafora J.W."/>
            <person name="Visel A."/>
            <person name="Grigoriev I.V."/>
        </authorList>
    </citation>
    <scope>NUCLEOTIDE SEQUENCE [LARGE SCALE GENOMIC DNA]</scope>
    <source>
        <strain evidence="2 3">ATCC 12442</strain>
    </source>
</reference>
<dbReference type="RefSeq" id="XP_040739185.1">
    <property type="nucleotide sequence ID" value="XM_040889000.1"/>
</dbReference>
<sequence>MSAASGIIHSEMPTEKMLKEGGVMHSFQIWVNLPAKYKMTAPRYQDVPPENIPTFTSSDEKTRIKVIAGKVEDVTANIDTRTQIFFLDLRTTGRYALDLPSGMDAMVYNFHTEPILVGNEKAEVKEGQMAVIKTDGQPIDFEAAGSEEARVLVLAGTPIGEKVARYGPFVMNTRDELYQAFEDMETGRFGSIPGQMERMQLTDSANAARAKAGKE</sequence>
<proteinExistence type="predicted"/>
<evidence type="ECO:0000313" key="2">
    <source>
        <dbReference type="EMBL" id="ORX64170.1"/>
    </source>
</evidence>
<dbReference type="CDD" id="cd02247">
    <property type="entry name" value="cupin_pirin_C"/>
    <property type="match status" value="1"/>
</dbReference>
<dbReference type="PANTHER" id="PTHR13903:SF8">
    <property type="entry name" value="PIRIN"/>
    <property type="match status" value="1"/>
</dbReference>
<dbReference type="PANTHER" id="PTHR13903">
    <property type="entry name" value="PIRIN-RELATED"/>
    <property type="match status" value="1"/>
</dbReference>
<evidence type="ECO:0000259" key="1">
    <source>
        <dbReference type="Pfam" id="PF05726"/>
    </source>
</evidence>
<keyword evidence="3" id="KW-1185">Reference proteome</keyword>
<organism evidence="2 3">
    <name type="scientific">Linderina pennispora</name>
    <dbReference type="NCBI Taxonomy" id="61395"/>
    <lineage>
        <taxon>Eukaryota</taxon>
        <taxon>Fungi</taxon>
        <taxon>Fungi incertae sedis</taxon>
        <taxon>Zoopagomycota</taxon>
        <taxon>Kickxellomycotina</taxon>
        <taxon>Kickxellomycetes</taxon>
        <taxon>Kickxellales</taxon>
        <taxon>Kickxellaceae</taxon>
        <taxon>Linderina</taxon>
    </lineage>
</organism>
<dbReference type="GeneID" id="63805648"/>
<protein>
    <submittedName>
        <fullName evidence="2">RmlC-like cupin</fullName>
    </submittedName>
</protein>
<feature type="non-terminal residue" evidence="2">
    <location>
        <position position="1"/>
    </location>
</feature>
<dbReference type="Gene3D" id="2.60.120.10">
    <property type="entry name" value="Jelly Rolls"/>
    <property type="match status" value="1"/>
</dbReference>
<dbReference type="Proteomes" id="UP000193922">
    <property type="component" value="Unassembled WGS sequence"/>
</dbReference>
<dbReference type="EMBL" id="MCFD01000118">
    <property type="protein sequence ID" value="ORX64170.1"/>
    <property type="molecule type" value="Genomic_DNA"/>
</dbReference>
<accession>A0A1Y1VSA2</accession>
<dbReference type="PIRSF" id="PIRSF006232">
    <property type="entry name" value="Pirin"/>
    <property type="match status" value="1"/>
</dbReference>
<dbReference type="STRING" id="61395.A0A1Y1VSA2"/>
<dbReference type="AlphaFoldDB" id="A0A1Y1VSA2"/>
<evidence type="ECO:0000313" key="3">
    <source>
        <dbReference type="Proteomes" id="UP000193922"/>
    </source>
</evidence>
<name>A0A1Y1VSA2_9FUNG</name>
<gene>
    <name evidence="2" type="ORF">DL89DRAFT_272640</name>
</gene>
<dbReference type="InterPro" id="IPR012093">
    <property type="entry name" value="Pirin"/>
</dbReference>
<dbReference type="InterPro" id="IPR014710">
    <property type="entry name" value="RmlC-like_jellyroll"/>
</dbReference>
<dbReference type="Pfam" id="PF05726">
    <property type="entry name" value="Pirin_C"/>
    <property type="match status" value="1"/>
</dbReference>